<dbReference type="InterPro" id="IPR007710">
    <property type="entry name" value="Nucleoside_deoxyribTrfase"/>
</dbReference>
<dbReference type="SUPFAM" id="SSF52309">
    <property type="entry name" value="N-(deoxy)ribosyltransferase-like"/>
    <property type="match status" value="1"/>
</dbReference>
<evidence type="ECO:0000313" key="2">
    <source>
        <dbReference type="Proteomes" id="UP000469292"/>
    </source>
</evidence>
<dbReference type="Gene3D" id="3.40.50.450">
    <property type="match status" value="1"/>
</dbReference>
<keyword evidence="1" id="KW-0808">Transferase</keyword>
<sequence length="150" mass="16687">MNIHDTNFTSSEPIYDFFVAGPFFTHPEMQSMERLEHVLTVRHKRLFMPRFAADLSTVGPTQCFNVDLQGIRNSRALIANVMDTDPGTMFEIGYAYSLGKPVYVYAEGIQPGAKMNLMIAQAATVILTGPADLEALLDSGKFESVEVTQY</sequence>
<name>A0A6I5MZR0_9BIFI</name>
<protein>
    <submittedName>
        <fullName evidence="1">Nucleoside 2-deoxyribosyltransferase</fullName>
    </submittedName>
</protein>
<dbReference type="Pfam" id="PF05014">
    <property type="entry name" value="Nuc_deoxyrib_tr"/>
    <property type="match status" value="1"/>
</dbReference>
<reference evidence="1 2" key="1">
    <citation type="submission" date="2019-09" db="EMBL/GenBank/DDBJ databases">
        <title>Phylogenetic characterization of a novel taxon of the genus Bifidobacterium: Bifidobacterium choloepi sp. nov.</title>
        <authorList>
            <person name="Modesto M."/>
            <person name="Satti M."/>
        </authorList>
    </citation>
    <scope>NUCLEOTIDE SEQUENCE [LARGE SCALE GENOMIC DNA]</scope>
    <source>
        <strain evidence="1 2">BRDM6</strain>
    </source>
</reference>
<dbReference type="RefSeq" id="WP_163226918.1">
    <property type="nucleotide sequence ID" value="NZ_VYSG01000001.1"/>
</dbReference>
<dbReference type="EMBL" id="VYSG01000001">
    <property type="protein sequence ID" value="NEG69335.1"/>
    <property type="molecule type" value="Genomic_DNA"/>
</dbReference>
<dbReference type="AlphaFoldDB" id="A0A6I5MZR0"/>
<keyword evidence="2" id="KW-1185">Reference proteome</keyword>
<dbReference type="Proteomes" id="UP000469292">
    <property type="component" value="Unassembled WGS sequence"/>
</dbReference>
<gene>
    <name evidence="1" type="ORF">F6S87_01580</name>
</gene>
<organism evidence="1 2">
    <name type="scientific">Bifidobacterium choloepi</name>
    <dbReference type="NCBI Taxonomy" id="2614131"/>
    <lineage>
        <taxon>Bacteria</taxon>
        <taxon>Bacillati</taxon>
        <taxon>Actinomycetota</taxon>
        <taxon>Actinomycetes</taxon>
        <taxon>Bifidobacteriales</taxon>
        <taxon>Bifidobacteriaceae</taxon>
        <taxon>Bifidobacterium</taxon>
    </lineage>
</organism>
<proteinExistence type="predicted"/>
<dbReference type="GO" id="GO:0016740">
    <property type="term" value="F:transferase activity"/>
    <property type="evidence" value="ECO:0007669"/>
    <property type="project" value="UniProtKB-KW"/>
</dbReference>
<evidence type="ECO:0000313" key="1">
    <source>
        <dbReference type="EMBL" id="NEG69335.1"/>
    </source>
</evidence>
<accession>A0A6I5MZR0</accession>
<comment type="caution">
    <text evidence="1">The sequence shown here is derived from an EMBL/GenBank/DDBJ whole genome shotgun (WGS) entry which is preliminary data.</text>
</comment>